<gene>
    <name evidence="1" type="ORF">IC231_11995</name>
</gene>
<proteinExistence type="predicted"/>
<reference evidence="1 2" key="1">
    <citation type="submission" date="2020-09" db="EMBL/GenBank/DDBJ databases">
        <authorList>
            <person name="Kim M.K."/>
        </authorList>
    </citation>
    <scope>NUCLEOTIDE SEQUENCE [LARGE SCALE GENOMIC DNA]</scope>
    <source>
        <strain evidence="1 2">BT646</strain>
    </source>
</reference>
<comment type="caution">
    <text evidence="1">The sequence shown here is derived from an EMBL/GenBank/DDBJ whole genome shotgun (WGS) entry which is preliminary data.</text>
</comment>
<dbReference type="Proteomes" id="UP000642468">
    <property type="component" value="Unassembled WGS sequence"/>
</dbReference>
<evidence type="ECO:0000313" key="2">
    <source>
        <dbReference type="Proteomes" id="UP000642468"/>
    </source>
</evidence>
<organism evidence="1 2">
    <name type="scientific">Hymenobacter duratus</name>
    <dbReference type="NCBI Taxonomy" id="2771356"/>
    <lineage>
        <taxon>Bacteria</taxon>
        <taxon>Pseudomonadati</taxon>
        <taxon>Bacteroidota</taxon>
        <taxon>Cytophagia</taxon>
        <taxon>Cytophagales</taxon>
        <taxon>Hymenobacteraceae</taxon>
        <taxon>Hymenobacter</taxon>
    </lineage>
</organism>
<dbReference type="EMBL" id="JACWZZ010000002">
    <property type="protein sequence ID" value="MBD2715759.1"/>
    <property type="molecule type" value="Genomic_DNA"/>
</dbReference>
<evidence type="ECO:0008006" key="3">
    <source>
        <dbReference type="Google" id="ProtNLM"/>
    </source>
</evidence>
<protein>
    <recommendedName>
        <fullName evidence="3">DUF5034 domain-containing protein</fullName>
    </recommendedName>
</protein>
<keyword evidence="2" id="KW-1185">Reference proteome</keyword>
<name>A0ABR8JFW7_9BACT</name>
<accession>A0ABR8JFW7</accession>
<evidence type="ECO:0000313" key="1">
    <source>
        <dbReference type="EMBL" id="MBD2715759.1"/>
    </source>
</evidence>
<dbReference type="RefSeq" id="WP_190784728.1">
    <property type="nucleotide sequence ID" value="NZ_JACWZZ010000002.1"/>
</dbReference>
<sequence length="190" mass="20688">MVRKLLLVALVSVGLPACEKCGPFKKEYFDIVGMQALLLQQPAGAVGQVLTTGQSVSTAELQLLIRLDTKLYSAQPASAGGFAAMACEPADPSYTESIDSLIVTSRYDYDTQHPAGTSLNDVVQLQNEYGQPISLREWLAVPKPVGGIPYPVFRLRQAPVSSATQQFRVRYHQTNGEVYTSETVAIEIRP</sequence>